<gene>
    <name evidence="1" type="ordered locus">EC042_3143</name>
</gene>
<dbReference type="EMBL" id="FN554766">
    <property type="protein sequence ID" value="CBG35968.1"/>
    <property type="molecule type" value="Genomic_DNA"/>
</dbReference>
<evidence type="ECO:0000313" key="2">
    <source>
        <dbReference type="Proteomes" id="UP000001407"/>
    </source>
</evidence>
<dbReference type="HOGENOM" id="CLU_193646_0_0_6"/>
<evidence type="ECO:0000313" key="1">
    <source>
        <dbReference type="EMBL" id="CBG35968.1"/>
    </source>
</evidence>
<name>D3GTU6_ECO44</name>
<dbReference type="AlphaFoldDB" id="D3GTU6"/>
<organism evidence="1 2">
    <name type="scientific">Escherichia coli O44:H18 (strain 042 / EAEC)</name>
    <dbReference type="NCBI Taxonomy" id="216592"/>
    <lineage>
        <taxon>Bacteria</taxon>
        <taxon>Pseudomonadati</taxon>
        <taxon>Pseudomonadota</taxon>
        <taxon>Gammaproteobacteria</taxon>
        <taxon>Enterobacterales</taxon>
        <taxon>Enterobacteriaceae</taxon>
        <taxon>Escherichia</taxon>
    </lineage>
</organism>
<dbReference type="Proteomes" id="UP000001407">
    <property type="component" value="Chromosome"/>
</dbReference>
<protein>
    <submittedName>
        <fullName evidence="1">Uncharacterized protein</fullName>
    </submittedName>
</protein>
<sequence>MSVCGQAIDKACCRSQIFICNKYQLCNMHHDMRIDICCYIYNSMLYKKLIIHCFQNTGFPAQLLSLNRTSILFLPPDGTLKIK</sequence>
<accession>D3GTU6</accession>
<reference evidence="1 2" key="1">
    <citation type="journal article" date="2010" name="PLoS ONE">
        <title>Complete genome sequence and comparative metabolic profiling of the prototypical enteroaggregative Escherichia coli strain 042.</title>
        <authorList>
            <person name="Chaudhuri R.R."/>
            <person name="Sebaihia M."/>
            <person name="Hobman J.L."/>
            <person name="Webber M.A."/>
            <person name="Leyton D.L."/>
            <person name="Goldberg M.D."/>
            <person name="Cunningham A.F."/>
            <person name="Scott-Tucker A."/>
            <person name="Ferguson P.R."/>
            <person name="Thomas C.M."/>
            <person name="Frankel G."/>
            <person name="Tang C.M."/>
            <person name="Dudley E.G."/>
            <person name="Roberts I.S."/>
            <person name="Rasko D.A."/>
            <person name="Pallen M.J."/>
            <person name="Parkhill J."/>
            <person name="Nataro J.P."/>
            <person name="Thomson N.R."/>
            <person name="Henderson I.R."/>
        </authorList>
    </citation>
    <scope>NUCLEOTIDE SEQUENCE [LARGE SCALE GENOMIC DNA]</scope>
    <source>
        <strain evidence="2">042 / EAEC</strain>
    </source>
</reference>
<proteinExistence type="predicted"/>
<dbReference type="KEGG" id="elo:EC042_3143"/>